<keyword evidence="2" id="KW-1185">Reference proteome</keyword>
<evidence type="ECO:0000313" key="2">
    <source>
        <dbReference type="Proteomes" id="UP000784294"/>
    </source>
</evidence>
<proteinExistence type="predicted"/>
<dbReference type="EMBL" id="CAAALY010105545">
    <property type="protein sequence ID" value="VEL29716.1"/>
    <property type="molecule type" value="Genomic_DNA"/>
</dbReference>
<gene>
    <name evidence="1" type="ORF">PXEA_LOCUS23156</name>
</gene>
<protein>
    <submittedName>
        <fullName evidence="1">Uncharacterized protein</fullName>
    </submittedName>
</protein>
<accession>A0A3S5C1R7</accession>
<comment type="caution">
    <text evidence="1">The sequence shown here is derived from an EMBL/GenBank/DDBJ whole genome shotgun (WGS) entry which is preliminary data.</text>
</comment>
<evidence type="ECO:0000313" key="1">
    <source>
        <dbReference type="EMBL" id="VEL29716.1"/>
    </source>
</evidence>
<feature type="non-terminal residue" evidence="1">
    <location>
        <position position="393"/>
    </location>
</feature>
<dbReference type="AlphaFoldDB" id="A0A3S5C1R7"/>
<dbReference type="Proteomes" id="UP000784294">
    <property type="component" value="Unassembled WGS sequence"/>
</dbReference>
<sequence length="393" mass="43555">MSVLVEEISDSESDAQAKSGPPLRANELLDFITHTLKNIALVIFAHRVANLTRPSNKEAFRFSDTADQIFNWLAQDPADLACLLSSIQNTAVESLSSSTSLSPSPSSPQIGQKSGNASWYSGLVDRLGEGATAPSSLLKARLELVRNRIATASQKLENVQTSIEAPPTEIVMTCYQLTRMLKALNTEAIKLDEALCQFLPVPTVPQVSSYMGQPTSIISEFNEQEDPLENEKRFYDTHYTLLETQVRATLQSSDFSEPCLNTESFSALARLLSNLESHIAHKIKSKSLFMQALEQMKDSSDPEIGNKLFTPLQAVHSMLTDIGMASFIWTAQTNPLDINVDLRHRFSEAIKSARYESLIKLVKPEAPVLRHDLLWAFVDSMVDLLAQHGYALQ</sequence>
<organism evidence="1 2">
    <name type="scientific">Protopolystoma xenopodis</name>
    <dbReference type="NCBI Taxonomy" id="117903"/>
    <lineage>
        <taxon>Eukaryota</taxon>
        <taxon>Metazoa</taxon>
        <taxon>Spiralia</taxon>
        <taxon>Lophotrochozoa</taxon>
        <taxon>Platyhelminthes</taxon>
        <taxon>Monogenea</taxon>
        <taxon>Polyopisthocotylea</taxon>
        <taxon>Polystomatidea</taxon>
        <taxon>Polystomatidae</taxon>
        <taxon>Protopolystoma</taxon>
    </lineage>
</organism>
<reference evidence="1" key="1">
    <citation type="submission" date="2018-11" db="EMBL/GenBank/DDBJ databases">
        <authorList>
            <consortium name="Pathogen Informatics"/>
        </authorList>
    </citation>
    <scope>NUCLEOTIDE SEQUENCE</scope>
</reference>
<name>A0A3S5C1R7_9PLAT</name>